<dbReference type="AlphaFoldDB" id="W1NQC0"/>
<dbReference type="HOGENOM" id="CLU_2834567_0_0_1"/>
<dbReference type="Proteomes" id="UP000017836">
    <property type="component" value="Unassembled WGS sequence"/>
</dbReference>
<evidence type="ECO:0000256" key="1">
    <source>
        <dbReference type="SAM" id="MobiDB-lite"/>
    </source>
</evidence>
<feature type="region of interest" description="Disordered" evidence="1">
    <location>
        <begin position="1"/>
        <end position="36"/>
    </location>
</feature>
<organism evidence="2 3">
    <name type="scientific">Amborella trichopoda</name>
    <dbReference type="NCBI Taxonomy" id="13333"/>
    <lineage>
        <taxon>Eukaryota</taxon>
        <taxon>Viridiplantae</taxon>
        <taxon>Streptophyta</taxon>
        <taxon>Embryophyta</taxon>
        <taxon>Tracheophyta</taxon>
        <taxon>Spermatophyta</taxon>
        <taxon>Magnoliopsida</taxon>
        <taxon>Amborellales</taxon>
        <taxon>Amborellaceae</taxon>
        <taxon>Amborella</taxon>
    </lineage>
</organism>
<accession>W1NQC0</accession>
<protein>
    <submittedName>
        <fullName evidence="2">Uncharacterized protein</fullName>
    </submittedName>
</protein>
<dbReference type="Gramene" id="ERM97952">
    <property type="protein sequence ID" value="ERM97952"/>
    <property type="gene ID" value="AMTR_s00117p00079990"/>
</dbReference>
<name>W1NQC0_AMBTC</name>
<proteinExistence type="predicted"/>
<evidence type="ECO:0000313" key="2">
    <source>
        <dbReference type="EMBL" id="ERM97952.1"/>
    </source>
</evidence>
<evidence type="ECO:0000313" key="3">
    <source>
        <dbReference type="Proteomes" id="UP000017836"/>
    </source>
</evidence>
<feature type="compositionally biased region" description="Basic residues" evidence="1">
    <location>
        <begin position="1"/>
        <end position="10"/>
    </location>
</feature>
<dbReference type="EMBL" id="KI395608">
    <property type="protein sequence ID" value="ERM97952.1"/>
    <property type="molecule type" value="Genomic_DNA"/>
</dbReference>
<gene>
    <name evidence="2" type="ORF">AMTR_s00117p00079990</name>
</gene>
<keyword evidence="3" id="KW-1185">Reference proteome</keyword>
<reference evidence="3" key="1">
    <citation type="journal article" date="2013" name="Science">
        <title>The Amborella genome and the evolution of flowering plants.</title>
        <authorList>
            <consortium name="Amborella Genome Project"/>
        </authorList>
    </citation>
    <scope>NUCLEOTIDE SEQUENCE [LARGE SCALE GENOMIC DNA]</scope>
</reference>
<sequence>METSRRKGKESRRSEGGLKKAKRVSEGGSGSFGRRGDLSKIRLLAGVSGLLGHQPATLLGGYKGGG</sequence>